<feature type="transmembrane region" description="Helical" evidence="2">
    <location>
        <begin position="195"/>
        <end position="217"/>
    </location>
</feature>
<feature type="region of interest" description="Disordered" evidence="1">
    <location>
        <begin position="20"/>
        <end position="159"/>
    </location>
</feature>
<comment type="caution">
    <text evidence="3">The sequence shown here is derived from an EMBL/GenBank/DDBJ whole genome shotgun (WGS) entry which is preliminary data.</text>
</comment>
<evidence type="ECO:0000256" key="1">
    <source>
        <dbReference type="SAM" id="MobiDB-lite"/>
    </source>
</evidence>
<name>A0A9D0YTX7_9FIRM</name>
<feature type="compositionally biased region" description="Low complexity" evidence="1">
    <location>
        <begin position="99"/>
        <end position="131"/>
    </location>
</feature>
<gene>
    <name evidence="3" type="ORF">IAD31_06810</name>
</gene>
<dbReference type="EMBL" id="DVFO01000068">
    <property type="protein sequence ID" value="HIQ61291.1"/>
    <property type="molecule type" value="Genomic_DNA"/>
</dbReference>
<feature type="transmembrane region" description="Helical" evidence="2">
    <location>
        <begin position="254"/>
        <end position="275"/>
    </location>
</feature>
<keyword evidence="2" id="KW-0812">Transmembrane</keyword>
<dbReference type="Proteomes" id="UP000886879">
    <property type="component" value="Unassembled WGS sequence"/>
</dbReference>
<feature type="transmembrane region" description="Helical" evidence="2">
    <location>
        <begin position="296"/>
        <end position="314"/>
    </location>
</feature>
<evidence type="ECO:0000313" key="3">
    <source>
        <dbReference type="EMBL" id="HIQ61291.1"/>
    </source>
</evidence>
<reference evidence="3" key="1">
    <citation type="submission" date="2020-10" db="EMBL/GenBank/DDBJ databases">
        <authorList>
            <person name="Gilroy R."/>
        </authorList>
    </citation>
    <scope>NUCLEOTIDE SEQUENCE</scope>
    <source>
        <strain evidence="3">ChiGjej2B2-12916</strain>
    </source>
</reference>
<evidence type="ECO:0000313" key="4">
    <source>
        <dbReference type="Proteomes" id="UP000886879"/>
    </source>
</evidence>
<accession>A0A9D0YTX7</accession>
<feature type="compositionally biased region" description="Low complexity" evidence="1">
    <location>
        <begin position="65"/>
        <end position="83"/>
    </location>
</feature>
<feature type="transmembrane region" description="Helical" evidence="2">
    <location>
        <begin position="320"/>
        <end position="340"/>
    </location>
</feature>
<evidence type="ECO:0008006" key="5">
    <source>
        <dbReference type="Google" id="ProtNLM"/>
    </source>
</evidence>
<dbReference type="AlphaFoldDB" id="A0A9D0YTX7"/>
<feature type="transmembrane region" description="Helical" evidence="2">
    <location>
        <begin position="347"/>
        <end position="367"/>
    </location>
</feature>
<keyword evidence="2" id="KW-1133">Transmembrane helix</keyword>
<feature type="compositionally biased region" description="Low complexity" evidence="1">
    <location>
        <begin position="20"/>
        <end position="43"/>
    </location>
</feature>
<proteinExistence type="predicted"/>
<reference evidence="3" key="2">
    <citation type="journal article" date="2021" name="PeerJ">
        <title>Extensive microbial diversity within the chicken gut microbiome revealed by metagenomics and culture.</title>
        <authorList>
            <person name="Gilroy R."/>
            <person name="Ravi A."/>
            <person name="Getino M."/>
            <person name="Pursley I."/>
            <person name="Horton D.L."/>
            <person name="Alikhan N.F."/>
            <person name="Baker D."/>
            <person name="Gharbi K."/>
            <person name="Hall N."/>
            <person name="Watson M."/>
            <person name="Adriaenssens E.M."/>
            <person name="Foster-Nyarko E."/>
            <person name="Jarju S."/>
            <person name="Secka A."/>
            <person name="Antonio M."/>
            <person name="Oren A."/>
            <person name="Chaudhuri R.R."/>
            <person name="La Ragione R."/>
            <person name="Hildebrand F."/>
            <person name="Pallen M.J."/>
        </authorList>
    </citation>
    <scope>NUCLEOTIDE SEQUENCE</scope>
    <source>
        <strain evidence="3">ChiGjej2B2-12916</strain>
    </source>
</reference>
<keyword evidence="2" id="KW-0472">Membrane</keyword>
<protein>
    <recommendedName>
        <fullName evidence="5">YIP1 family protein</fullName>
    </recommendedName>
</protein>
<evidence type="ECO:0000256" key="2">
    <source>
        <dbReference type="SAM" id="Phobius"/>
    </source>
</evidence>
<sequence>MRFCEYCGAPLEDGQLCTCPQAQQQQQEPPTTQPESAPVEQTPPQQPATPPEEQGYSYGQPQGDQITPEEQQPEPTVQPSEPSGQPPEYNYQQPGADTQQNSYGYQQQPSGYDYQQPGPQQQSGYGYQQQPGGYGYQPQGGQGQPGSQNAQQFAQMGRQVRDTTVHAAKSLKPFFAQYWASPVQAIRTAVAEKNLTVAVTLSVIRVVVVIALLWNVVGQVAGSIRSTIGPLSSLGNLMGSSSVMTVRGNPLGSILFGLIIAVVGMALFTLVLFALTRIFKSGGSILDMYIANSANGGVTTVVLFLAFVCAFFSLNVAVGLVVLACFTAVVCGSLSAQAVCGDQSSGMFWLCYLGGMLVILAVSWWIVPPCVIQTVGGITLTLDGSSITIREFLERFLSNGLAGLFSQLFY</sequence>
<feature type="compositionally biased region" description="Gly residues" evidence="1">
    <location>
        <begin position="132"/>
        <end position="144"/>
    </location>
</feature>
<organism evidence="3 4">
    <name type="scientific">Candidatus Enterenecus faecium</name>
    <dbReference type="NCBI Taxonomy" id="2840780"/>
    <lineage>
        <taxon>Bacteria</taxon>
        <taxon>Bacillati</taxon>
        <taxon>Bacillota</taxon>
        <taxon>Clostridia</taxon>
        <taxon>Eubacteriales</taxon>
        <taxon>Candidatus Enterenecus</taxon>
    </lineage>
</organism>